<accession>A0ABR3D094</accession>
<evidence type="ECO:0000313" key="1">
    <source>
        <dbReference type="EMBL" id="KAL0466089.1"/>
    </source>
</evidence>
<dbReference type="Proteomes" id="UP001451303">
    <property type="component" value="Unassembled WGS sequence"/>
</dbReference>
<sequence>MGKAQTKNAQMGKARMKMPKVGEEVDKAETVGAMIDGVEMGKADRDRGSKDGRSKLNICWVSDLFCEYRIHLVLKVLFLLAIWLRRICLRSPRLYRVRVHRVRLCRVSLHGSSSRARLVTVILLILHLPTVRLPNVLPPTADFSDEIVGMAGLQGSAYTITISQMGALIHCRGKPKDAEHIGLSLEVPIYRGLAQTGVY</sequence>
<protein>
    <submittedName>
        <fullName evidence="1">Uncharacterized protein</fullName>
    </submittedName>
</protein>
<reference evidence="1 2" key="1">
    <citation type="submission" date="2023-09" db="EMBL/GenBank/DDBJ databases">
        <title>Multi-omics analysis of a traditional fermented food reveals byproduct-associated fungal strains for waste-to-food upcycling.</title>
        <authorList>
            <consortium name="Lawrence Berkeley National Laboratory"/>
            <person name="Rekdal V.M."/>
            <person name="Villalobos-Escobedo J.M."/>
            <person name="Rodriguez-Valeron N."/>
            <person name="Garcia M.O."/>
            <person name="Vasquez D.P."/>
            <person name="Damayanti I."/>
            <person name="Sorensen P.M."/>
            <person name="Baidoo E.E."/>
            <person name="De Carvalho A.C."/>
            <person name="Riley R."/>
            <person name="Lipzen A."/>
            <person name="He G."/>
            <person name="Yan M."/>
            <person name="Haridas S."/>
            <person name="Daum C."/>
            <person name="Yoshinaga Y."/>
            <person name="Ng V."/>
            <person name="Grigoriev I.V."/>
            <person name="Munk R."/>
            <person name="Nuraida L."/>
            <person name="Wijaya C.H."/>
            <person name="Morales P.-C."/>
            <person name="Keasling J.D."/>
        </authorList>
    </citation>
    <scope>NUCLEOTIDE SEQUENCE [LARGE SCALE GENOMIC DNA]</scope>
    <source>
        <strain evidence="1 2">FGSC 2613</strain>
    </source>
</reference>
<dbReference type="EMBL" id="JAVLET010000014">
    <property type="protein sequence ID" value="KAL0466089.1"/>
    <property type="molecule type" value="Genomic_DNA"/>
</dbReference>
<proteinExistence type="predicted"/>
<keyword evidence="2" id="KW-1185">Reference proteome</keyword>
<evidence type="ECO:0000313" key="2">
    <source>
        <dbReference type="Proteomes" id="UP001451303"/>
    </source>
</evidence>
<gene>
    <name evidence="1" type="ORF">QR685DRAFT_119095</name>
</gene>
<organism evidence="1 2">
    <name type="scientific">Neurospora intermedia</name>
    <dbReference type="NCBI Taxonomy" id="5142"/>
    <lineage>
        <taxon>Eukaryota</taxon>
        <taxon>Fungi</taxon>
        <taxon>Dikarya</taxon>
        <taxon>Ascomycota</taxon>
        <taxon>Pezizomycotina</taxon>
        <taxon>Sordariomycetes</taxon>
        <taxon>Sordariomycetidae</taxon>
        <taxon>Sordariales</taxon>
        <taxon>Sordariaceae</taxon>
        <taxon>Neurospora</taxon>
    </lineage>
</organism>
<name>A0ABR3D094_NEUIN</name>
<comment type="caution">
    <text evidence="1">The sequence shown here is derived from an EMBL/GenBank/DDBJ whole genome shotgun (WGS) entry which is preliminary data.</text>
</comment>